<keyword evidence="4" id="KW-0474">Menaquinone biosynthesis</keyword>
<evidence type="ECO:0000256" key="3">
    <source>
        <dbReference type="ARBA" id="ARBA00023239"/>
    </source>
</evidence>
<evidence type="ECO:0000256" key="1">
    <source>
        <dbReference type="ARBA" id="ARBA00022723"/>
    </source>
</evidence>
<dbReference type="GO" id="GO:0000287">
    <property type="term" value="F:magnesium ion binding"/>
    <property type="evidence" value="ECO:0007669"/>
    <property type="project" value="UniProtKB-UniRule"/>
</dbReference>
<dbReference type="PANTHER" id="PTHR48073">
    <property type="entry name" value="O-SUCCINYLBENZOATE SYNTHASE-RELATED"/>
    <property type="match status" value="1"/>
</dbReference>
<sequence>MKLNAYTYAFPFKEPFQTSSETFTERRGLVLELKDGEIEALGEAAPLHGFSAETLDEVVQQLKTFSSEIIELFQKALSLDAMQVFHRKNNIYPSLQFALDTLVVDFLSQRAGTTAQDFLFDDYSDKLQVNGIAPISKGEKTLKRIEELIDKGYSTVKIKIGQAFENELEELRRIRSLYPDLKLRLDANRAWDLEEAVSNLSKLESLDIEYCEEPLAKATVENYKKLQKKTRLPLALDESLVKIRDWESIMPVISAVIVKPMVLGALSKLFATNRLANNHGNKVIYTTSLESGIGRTMTVILAAGLGNRDSAHGLSTGSLLTMDVWNDGTYINNGSVSLPDRSELGERYHSNHKYLEPGQIDL</sequence>
<dbReference type="Proteomes" id="UP000473278">
    <property type="component" value="Unassembled WGS sequence"/>
</dbReference>
<dbReference type="GO" id="GO:0009234">
    <property type="term" value="P:menaquinone biosynthetic process"/>
    <property type="evidence" value="ECO:0007669"/>
    <property type="project" value="UniProtKB-UniRule"/>
</dbReference>
<name>A0A6M1SXX1_9BACT</name>
<dbReference type="AlphaFoldDB" id="A0A6M1SXX1"/>
<dbReference type="GO" id="GO:0043748">
    <property type="term" value="F:O-succinylbenzoate synthase activity"/>
    <property type="evidence" value="ECO:0007669"/>
    <property type="project" value="UniProtKB-EC"/>
</dbReference>
<gene>
    <name evidence="4 7" type="primary">menC</name>
    <name evidence="7" type="ORF">G3570_09245</name>
</gene>
<proteinExistence type="inferred from homology"/>
<dbReference type="SFLD" id="SFLDS00001">
    <property type="entry name" value="Enolase"/>
    <property type="match status" value="1"/>
</dbReference>
<organism evidence="7 8">
    <name type="scientific">Halalkalibaculum roseum</name>
    <dbReference type="NCBI Taxonomy" id="2709311"/>
    <lineage>
        <taxon>Bacteria</taxon>
        <taxon>Pseudomonadati</taxon>
        <taxon>Balneolota</taxon>
        <taxon>Balneolia</taxon>
        <taxon>Balneolales</taxon>
        <taxon>Balneolaceae</taxon>
        <taxon>Halalkalibaculum</taxon>
    </lineage>
</organism>
<evidence type="ECO:0000256" key="5">
    <source>
        <dbReference type="NCBIfam" id="TIGR01927"/>
    </source>
</evidence>
<keyword evidence="1 4" id="KW-0479">Metal-binding</keyword>
<dbReference type="PANTHER" id="PTHR48073:SF2">
    <property type="entry name" value="O-SUCCINYLBENZOATE SYNTHASE"/>
    <property type="match status" value="1"/>
</dbReference>
<dbReference type="EC" id="4.2.1.113" evidence="4 5"/>
<feature type="binding site" evidence="4">
    <location>
        <position position="186"/>
    </location>
    <ligand>
        <name>Mg(2+)</name>
        <dbReference type="ChEBI" id="CHEBI:18420"/>
    </ligand>
</feature>
<feature type="active site" description="Proton acceptor" evidence="4">
    <location>
        <position position="259"/>
    </location>
</feature>
<comment type="function">
    <text evidence="4">Converts 2-succinyl-6-hydroxy-2,4-cyclohexadiene-1-carboxylate (SHCHC) to 2-succinylbenzoate (OSB).</text>
</comment>
<dbReference type="SUPFAM" id="SSF51604">
    <property type="entry name" value="Enolase C-terminal domain-like"/>
    <property type="match status" value="1"/>
</dbReference>
<evidence type="ECO:0000256" key="4">
    <source>
        <dbReference type="HAMAP-Rule" id="MF_00470"/>
    </source>
</evidence>
<keyword evidence="8" id="KW-1185">Reference proteome</keyword>
<comment type="pathway">
    <text evidence="4">Quinol/quinone metabolism; 1,4-dihydroxy-2-naphthoate biosynthesis; 1,4-dihydroxy-2-naphthoate from chorismate: step 4/7.</text>
</comment>
<feature type="binding site" evidence="4">
    <location>
        <position position="237"/>
    </location>
    <ligand>
        <name>Mg(2+)</name>
        <dbReference type="ChEBI" id="CHEBI:18420"/>
    </ligand>
</feature>
<dbReference type="SFLD" id="SFLDG00180">
    <property type="entry name" value="muconate_cycloisomerase"/>
    <property type="match status" value="1"/>
</dbReference>
<keyword evidence="2 4" id="KW-0460">Magnesium</keyword>
<dbReference type="InterPro" id="IPR010196">
    <property type="entry name" value="OSB_synthase_MenC1"/>
</dbReference>
<dbReference type="SMART" id="SM00922">
    <property type="entry name" value="MR_MLE"/>
    <property type="match status" value="1"/>
</dbReference>
<dbReference type="Gene3D" id="3.20.20.120">
    <property type="entry name" value="Enolase-like C-terminal domain"/>
    <property type="match status" value="1"/>
</dbReference>
<comment type="similarity">
    <text evidence="4">Belongs to the mandelate racemase/muconate lactonizing enzyme family. MenC type 1 subfamily.</text>
</comment>
<evidence type="ECO:0000313" key="7">
    <source>
        <dbReference type="EMBL" id="NGP76816.1"/>
    </source>
</evidence>
<dbReference type="Gene3D" id="3.30.390.10">
    <property type="entry name" value="Enolase-like, N-terminal domain"/>
    <property type="match status" value="1"/>
</dbReference>
<feature type="domain" description="Mandelate racemase/muconate lactonizing enzyme C-terminal" evidence="6">
    <location>
        <begin position="138"/>
        <end position="233"/>
    </location>
</feature>
<evidence type="ECO:0000256" key="2">
    <source>
        <dbReference type="ARBA" id="ARBA00022842"/>
    </source>
</evidence>
<comment type="pathway">
    <text evidence="4">Quinol/quinone metabolism; menaquinone biosynthesis.</text>
</comment>
<dbReference type="Pfam" id="PF13378">
    <property type="entry name" value="MR_MLE_C"/>
    <property type="match status" value="1"/>
</dbReference>
<dbReference type="InterPro" id="IPR029065">
    <property type="entry name" value="Enolase_C-like"/>
</dbReference>
<dbReference type="UniPathway" id="UPA01057">
    <property type="reaction ID" value="UER00165"/>
</dbReference>
<accession>A0A6M1SXX1</accession>
<comment type="caution">
    <text evidence="7">The sequence shown here is derived from an EMBL/GenBank/DDBJ whole genome shotgun (WGS) entry which is preliminary data.</text>
</comment>
<dbReference type="RefSeq" id="WP_165141595.1">
    <property type="nucleotide sequence ID" value="NZ_JAALLT010000003.1"/>
</dbReference>
<dbReference type="UniPathway" id="UPA00079"/>
<dbReference type="HAMAP" id="MF_00470">
    <property type="entry name" value="MenC_1"/>
    <property type="match status" value="1"/>
</dbReference>
<dbReference type="NCBIfam" id="TIGR01927">
    <property type="entry name" value="menC_gam_Gplu"/>
    <property type="match status" value="1"/>
</dbReference>
<dbReference type="InterPro" id="IPR029017">
    <property type="entry name" value="Enolase-like_N"/>
</dbReference>
<dbReference type="InterPro" id="IPR041338">
    <property type="entry name" value="OSBS_N"/>
</dbReference>
<evidence type="ECO:0000259" key="6">
    <source>
        <dbReference type="SMART" id="SM00922"/>
    </source>
</evidence>
<protein>
    <recommendedName>
        <fullName evidence="4 5">o-succinylbenzoate synthase</fullName>
        <shortName evidence="4">OSB synthase</shortName>
        <shortName evidence="4">OSBS</shortName>
        <ecNumber evidence="4 5">4.2.1.113</ecNumber>
    </recommendedName>
    <alternativeName>
        <fullName evidence="4">4-(2'-carboxyphenyl)-4-oxybutyric acid synthase</fullName>
    </alternativeName>
    <alternativeName>
        <fullName evidence="4">o-succinylbenzoic acid synthase</fullName>
    </alternativeName>
</protein>
<feature type="active site" description="Proton donor" evidence="4">
    <location>
        <position position="159"/>
    </location>
</feature>
<dbReference type="InterPro" id="IPR036849">
    <property type="entry name" value="Enolase-like_C_sf"/>
</dbReference>
<reference evidence="7 8" key="1">
    <citation type="submission" date="2020-02" db="EMBL/GenBank/DDBJ databases">
        <title>Balneolaceae bacterium YR4-1, complete genome.</title>
        <authorList>
            <person name="Li Y."/>
            <person name="Wu S."/>
        </authorList>
    </citation>
    <scope>NUCLEOTIDE SEQUENCE [LARGE SCALE GENOMIC DNA]</scope>
    <source>
        <strain evidence="7 8">YR4-1</strain>
    </source>
</reference>
<dbReference type="SFLD" id="SFLDF00009">
    <property type="entry name" value="o-succinylbenzoate_synthase"/>
    <property type="match status" value="1"/>
</dbReference>
<comment type="cofactor">
    <cofactor evidence="4">
        <name>a divalent metal cation</name>
        <dbReference type="ChEBI" id="CHEBI:60240"/>
    </cofactor>
</comment>
<dbReference type="EMBL" id="JAALLT010000003">
    <property type="protein sequence ID" value="NGP76816.1"/>
    <property type="molecule type" value="Genomic_DNA"/>
</dbReference>
<dbReference type="SUPFAM" id="SSF54826">
    <property type="entry name" value="Enolase N-terminal domain-like"/>
    <property type="match status" value="1"/>
</dbReference>
<comment type="catalytic activity">
    <reaction evidence="4">
        <text>(1R,6R)-6-hydroxy-2-succinyl-cyclohexa-2,4-diene-1-carboxylate = 2-succinylbenzoate + H2O</text>
        <dbReference type="Rhea" id="RHEA:10196"/>
        <dbReference type="ChEBI" id="CHEBI:15377"/>
        <dbReference type="ChEBI" id="CHEBI:18325"/>
        <dbReference type="ChEBI" id="CHEBI:58689"/>
        <dbReference type="EC" id="4.2.1.113"/>
    </reaction>
</comment>
<evidence type="ECO:0000313" key="8">
    <source>
        <dbReference type="Proteomes" id="UP000473278"/>
    </source>
</evidence>
<keyword evidence="3 4" id="KW-0456">Lyase</keyword>
<dbReference type="Pfam" id="PF21508">
    <property type="entry name" value="MenC_N"/>
    <property type="match status" value="1"/>
</dbReference>
<feature type="binding site" evidence="4">
    <location>
        <position position="212"/>
    </location>
    <ligand>
        <name>Mg(2+)</name>
        <dbReference type="ChEBI" id="CHEBI:18420"/>
    </ligand>
</feature>
<dbReference type="InterPro" id="IPR013342">
    <property type="entry name" value="Mandelate_racemase_C"/>
</dbReference>